<name>A0A428ZTU4_KIBAR</name>
<evidence type="ECO:0000313" key="2">
    <source>
        <dbReference type="Proteomes" id="UP000287547"/>
    </source>
</evidence>
<protein>
    <submittedName>
        <fullName evidence="1">Uncharacterized protein</fullName>
    </submittedName>
</protein>
<dbReference type="OrthoDB" id="3298135at2"/>
<dbReference type="EMBL" id="QHKI01000001">
    <property type="protein sequence ID" value="RSM91447.1"/>
    <property type="molecule type" value="Genomic_DNA"/>
</dbReference>
<organism evidence="1 2">
    <name type="scientific">Kibdelosporangium aridum</name>
    <dbReference type="NCBI Taxonomy" id="2030"/>
    <lineage>
        <taxon>Bacteria</taxon>
        <taxon>Bacillati</taxon>
        <taxon>Actinomycetota</taxon>
        <taxon>Actinomycetes</taxon>
        <taxon>Pseudonocardiales</taxon>
        <taxon>Pseudonocardiaceae</taxon>
        <taxon>Kibdelosporangium</taxon>
    </lineage>
</organism>
<dbReference type="RefSeq" id="WP_037256373.1">
    <property type="nucleotide sequence ID" value="NZ_QHKI01000001.1"/>
</dbReference>
<comment type="caution">
    <text evidence="1">The sequence shown here is derived from an EMBL/GenBank/DDBJ whole genome shotgun (WGS) entry which is preliminary data.</text>
</comment>
<dbReference type="AlphaFoldDB" id="A0A428ZTU4"/>
<dbReference type="Proteomes" id="UP000287547">
    <property type="component" value="Unassembled WGS sequence"/>
</dbReference>
<accession>A0A428ZTU4</accession>
<gene>
    <name evidence="1" type="ORF">DMH04_00055</name>
</gene>
<sequence>MTALRKSQVLNVIRRAYGPDYAESVADRLPERIDPHNAADMGLLSELGLTADGLFDALGAEL</sequence>
<reference evidence="1 2" key="1">
    <citation type="submission" date="2018-05" db="EMBL/GenBank/DDBJ databases">
        <title>Evolution of GPA BGCs.</title>
        <authorList>
            <person name="Waglechner N."/>
            <person name="Wright G.D."/>
        </authorList>
    </citation>
    <scope>NUCLEOTIDE SEQUENCE [LARGE SCALE GENOMIC DNA]</scope>
    <source>
        <strain evidence="1 2">A82846</strain>
    </source>
</reference>
<evidence type="ECO:0000313" key="1">
    <source>
        <dbReference type="EMBL" id="RSM91447.1"/>
    </source>
</evidence>
<proteinExistence type="predicted"/>